<accession>A0ABN7A884</accession>
<dbReference type="InterPro" id="IPR054722">
    <property type="entry name" value="PolX-like_BBD"/>
</dbReference>
<evidence type="ECO:0000256" key="2">
    <source>
        <dbReference type="ARBA" id="ARBA00022723"/>
    </source>
</evidence>
<dbReference type="InterPro" id="IPR039537">
    <property type="entry name" value="Retrotran_Ty1/copia-like"/>
</dbReference>
<dbReference type="InterPro" id="IPR012337">
    <property type="entry name" value="RNaseH-like_sf"/>
</dbReference>
<dbReference type="Pfam" id="PF22936">
    <property type="entry name" value="Pol_BBD"/>
    <property type="match status" value="1"/>
</dbReference>
<evidence type="ECO:0000313" key="7">
    <source>
        <dbReference type="EMBL" id="BES88385.1"/>
    </source>
</evidence>
<keyword evidence="8" id="KW-1185">Reference proteome</keyword>
<keyword evidence="4" id="KW-0378">Hydrolase</keyword>
<dbReference type="CDD" id="cd09272">
    <property type="entry name" value="RNase_HI_RT_Ty1"/>
    <property type="match status" value="1"/>
</dbReference>
<feature type="compositionally biased region" description="Polar residues" evidence="5">
    <location>
        <begin position="734"/>
        <end position="745"/>
    </location>
</feature>
<evidence type="ECO:0000256" key="1">
    <source>
        <dbReference type="ARBA" id="ARBA00022670"/>
    </source>
</evidence>
<evidence type="ECO:0000256" key="5">
    <source>
        <dbReference type="SAM" id="MobiDB-lite"/>
    </source>
</evidence>
<sequence length="1305" mass="147000">MASETSGGLMNFEKLKGSSNYCDWKFQMMNCLRHDGLWYTIVGYPEDDKTPTAARDRANDKALSKINLSVEKTSFPYVRSATTAKAAWDALQNAYEDKGLIRRLGLLRRLFSVKLADFRQMEDYVNEVMGIAQQLSSIGKEIEDEFIGVILLQGLPSTYDPMVMTIETSNVEITSDYVRNKLLQDQKWSSGNSGSSRDNSALLAKKPFKKIKAKKSKCWICRSMDHLCKDCPKNKADRNKVRENNALLAAFNVSEQCNASDWLVDSGCDNHYCNDKKSMINFEKSSLGSISVANGQKLPSEGVGDVPIRLAGSDADRINSAIFVPGLSNNLLSVSALVQKGHSIYFDKKGCIIYRKATITGGDVLATASRVGGIYKLNTLGSKNGENIVSSTSKAMISKKVESEVTWHLRLAHINPVDMKKLRDHLAMGIAYDDDQESSKCESCIIGKLPRLQFKINKDKPLASEKLGLVHSDVVGPFQVDSYGGKRYFVTFTDDCTRRVFIYFLSKKSEVFEKFKEFKARAENEVGKKIKIFRTDGGGEFCSSAFEEFLKNEGIKHEKSIAFVPSQNGFAERTGRSIMNKVRAMLDHSNADYRMWAEAANTAVHLMNCSPTKRLKEAVPFELWSGSKVDLSYLRVFGCVAFAHVPDAKRRKLDPKAERLMFVGYSDVSKGYRLFDPKTAGVRTSRDVVFVEDEMFFASKEASNHGRQEGESVPLVEVLGDAVEETRIHDGDSDSLSSQTGSADSAESDGEDFGETTPVNNGFGDRYPTRERKQKVFSDHVMYHALSSGECSDPIDIDDALKGPDARSWRDAMDREIASMVKNNAWSLVDRPQNQKLVDCKWVFKTKRNSDGKIACHRARLVARGFTQRHGIDYFETFSPVVRFSTLRTLLALAVQFDWDVNHFDIETAFLNGELPEVVFMRQPPGCEIKGEEQKVCRLNKAIYGLKQSSRLWFLRAKEVLLNFGFYESKLEPCVFVRNSQGRTMIVALYVDDFFVFYNDYDGVEKLKKELLNHFVLKDLGPVKNMLGWRVDRNKEKGELKISQEHYISDLLDRFGLSEAKPVSTPMDPSIKLGADEEIIDVPYQELIGSLMFLSVSSRPDISYSVHFLSQYNKKPTKENWTAAKRILRFLAGTKSVGLLFKKGEPVLEGFADSDWGNDMLDRKSYSGFIFKIGNSVVSWESRKQTSVSLSSTEAEYVAISEACKELIYLNSFLKSLFEGIKNGFGFLRVRLYNDNQSAQKIANNPIFSRRTKHVDIRFHFIRDLISKGKIDLKYCPTNEMCADICTKPLNSSKHKACSQMLGLA</sequence>
<keyword evidence="2" id="KW-0479">Metal-binding</keyword>
<organism evidence="7 8">
    <name type="scientific">Nesidiocoris tenuis</name>
    <dbReference type="NCBI Taxonomy" id="355587"/>
    <lineage>
        <taxon>Eukaryota</taxon>
        <taxon>Metazoa</taxon>
        <taxon>Ecdysozoa</taxon>
        <taxon>Arthropoda</taxon>
        <taxon>Hexapoda</taxon>
        <taxon>Insecta</taxon>
        <taxon>Pterygota</taxon>
        <taxon>Neoptera</taxon>
        <taxon>Paraneoptera</taxon>
        <taxon>Hemiptera</taxon>
        <taxon>Heteroptera</taxon>
        <taxon>Panheteroptera</taxon>
        <taxon>Cimicomorpha</taxon>
        <taxon>Miridae</taxon>
        <taxon>Dicyphina</taxon>
        <taxon>Nesidiocoris</taxon>
    </lineage>
</organism>
<dbReference type="PANTHER" id="PTHR42648:SF28">
    <property type="entry name" value="TRANSPOSON-ENCODED PROTEIN WITH RIBONUCLEASE H-LIKE AND RETROVIRUS ZINC FINGER-LIKE DOMAINS"/>
    <property type="match status" value="1"/>
</dbReference>
<feature type="domain" description="Integrase catalytic" evidence="6">
    <location>
        <begin position="457"/>
        <end position="628"/>
    </location>
</feature>
<evidence type="ECO:0000313" key="8">
    <source>
        <dbReference type="Proteomes" id="UP001307889"/>
    </source>
</evidence>
<dbReference type="Gene3D" id="3.30.420.10">
    <property type="entry name" value="Ribonuclease H-like superfamily/Ribonuclease H"/>
    <property type="match status" value="1"/>
</dbReference>
<dbReference type="InterPro" id="IPR001584">
    <property type="entry name" value="Integrase_cat-core"/>
</dbReference>
<dbReference type="EMBL" id="AP028909">
    <property type="protein sequence ID" value="BES88385.1"/>
    <property type="molecule type" value="Genomic_DNA"/>
</dbReference>
<dbReference type="Pfam" id="PF13976">
    <property type="entry name" value="gag_pre-integrs"/>
    <property type="match status" value="1"/>
</dbReference>
<protein>
    <submittedName>
        <fullName evidence="7">Hydra magnipapillata</fullName>
    </submittedName>
</protein>
<dbReference type="PANTHER" id="PTHR42648">
    <property type="entry name" value="TRANSPOSASE, PUTATIVE-RELATED"/>
    <property type="match status" value="1"/>
</dbReference>
<dbReference type="InterPro" id="IPR013103">
    <property type="entry name" value="RVT_2"/>
</dbReference>
<dbReference type="Pfam" id="PF00665">
    <property type="entry name" value="rve"/>
    <property type="match status" value="1"/>
</dbReference>
<gene>
    <name evidence="7" type="ORF">NTJ_01191</name>
</gene>
<reference evidence="7 8" key="1">
    <citation type="submission" date="2023-09" db="EMBL/GenBank/DDBJ databases">
        <title>Nesidiocoris tenuis whole genome shotgun sequence.</title>
        <authorList>
            <person name="Shibata T."/>
            <person name="Shimoda M."/>
            <person name="Kobayashi T."/>
            <person name="Uehara T."/>
        </authorList>
    </citation>
    <scope>NUCLEOTIDE SEQUENCE [LARGE SCALE GENOMIC DNA]</scope>
    <source>
        <strain evidence="7 8">Japan</strain>
    </source>
</reference>
<dbReference type="SUPFAM" id="SSF53098">
    <property type="entry name" value="Ribonuclease H-like"/>
    <property type="match status" value="1"/>
</dbReference>
<dbReference type="InterPro" id="IPR043502">
    <property type="entry name" value="DNA/RNA_pol_sf"/>
</dbReference>
<evidence type="ECO:0000256" key="4">
    <source>
        <dbReference type="ARBA" id="ARBA00022801"/>
    </source>
</evidence>
<feature type="region of interest" description="Disordered" evidence="5">
    <location>
        <begin position="727"/>
        <end position="768"/>
    </location>
</feature>
<keyword evidence="1" id="KW-0645">Protease</keyword>
<dbReference type="InterPro" id="IPR036397">
    <property type="entry name" value="RNaseH_sf"/>
</dbReference>
<dbReference type="InterPro" id="IPR025724">
    <property type="entry name" value="GAG-pre-integrase_dom"/>
</dbReference>
<name>A0ABN7A884_9HEMI</name>
<keyword evidence="3" id="KW-0064">Aspartyl protease</keyword>
<dbReference type="InterPro" id="IPR057670">
    <property type="entry name" value="SH3_retrovirus"/>
</dbReference>
<dbReference type="Proteomes" id="UP001307889">
    <property type="component" value="Chromosome 1"/>
</dbReference>
<dbReference type="PROSITE" id="PS50994">
    <property type="entry name" value="INTEGRASE"/>
    <property type="match status" value="1"/>
</dbReference>
<dbReference type="Pfam" id="PF14223">
    <property type="entry name" value="Retrotran_gag_2"/>
    <property type="match status" value="1"/>
</dbReference>
<dbReference type="SUPFAM" id="SSF56672">
    <property type="entry name" value="DNA/RNA polymerases"/>
    <property type="match status" value="1"/>
</dbReference>
<dbReference type="Pfam" id="PF07727">
    <property type="entry name" value="RVT_2"/>
    <property type="match status" value="1"/>
</dbReference>
<evidence type="ECO:0000259" key="6">
    <source>
        <dbReference type="PROSITE" id="PS50994"/>
    </source>
</evidence>
<proteinExistence type="predicted"/>
<evidence type="ECO:0000256" key="3">
    <source>
        <dbReference type="ARBA" id="ARBA00022750"/>
    </source>
</evidence>
<dbReference type="Pfam" id="PF25597">
    <property type="entry name" value="SH3_retrovirus"/>
    <property type="match status" value="1"/>
</dbReference>